<organism evidence="2 3">
    <name type="scientific">Gimesia fumaroli</name>
    <dbReference type="NCBI Taxonomy" id="2527976"/>
    <lineage>
        <taxon>Bacteria</taxon>
        <taxon>Pseudomonadati</taxon>
        <taxon>Planctomycetota</taxon>
        <taxon>Planctomycetia</taxon>
        <taxon>Planctomycetales</taxon>
        <taxon>Planctomycetaceae</taxon>
        <taxon>Gimesia</taxon>
    </lineage>
</organism>
<feature type="domain" description="DUF6891" evidence="1">
    <location>
        <begin position="53"/>
        <end position="237"/>
    </location>
</feature>
<keyword evidence="3" id="KW-1185">Reference proteome</keyword>
<sequence length="237" mass="27251">MKTFLSLVVFCVLFSGCDSPEEKPPVKAEPENRRLFKLPELKEKDSTSMDSKLDAEILKEIDWLVRAGFYDKSDLMRIICEEIYAQEDIDESLVSKTIDSQLAAWEEQKKTWPAVTDCDRLDSVFDALNKRGINAQQNSGNTQSDGYENFRYDYEEHPAPASIVGYCFYHNQDLERVVGGDGLYLAFGPVDPKEEEAKGMEVGNIIREELQKAGLKVEWDGTFNERLIVRDFVWQRR</sequence>
<proteinExistence type="predicted"/>
<gene>
    <name evidence="2" type="ORF">Enr17x_58640</name>
</gene>
<dbReference type="AlphaFoldDB" id="A0A518IL17"/>
<dbReference type="PROSITE" id="PS51257">
    <property type="entry name" value="PROKAR_LIPOPROTEIN"/>
    <property type="match status" value="1"/>
</dbReference>
<dbReference type="Pfam" id="PF21831">
    <property type="entry name" value="DUF6891"/>
    <property type="match status" value="1"/>
</dbReference>
<dbReference type="RefSeq" id="WP_198000843.1">
    <property type="nucleotide sequence ID" value="NZ_CP037452.1"/>
</dbReference>
<evidence type="ECO:0000313" key="3">
    <source>
        <dbReference type="Proteomes" id="UP000318313"/>
    </source>
</evidence>
<dbReference type="EMBL" id="CP037452">
    <property type="protein sequence ID" value="QDV53781.1"/>
    <property type="molecule type" value="Genomic_DNA"/>
</dbReference>
<evidence type="ECO:0000313" key="2">
    <source>
        <dbReference type="EMBL" id="QDV53781.1"/>
    </source>
</evidence>
<protein>
    <recommendedName>
        <fullName evidence="1">DUF6891 domain-containing protein</fullName>
    </recommendedName>
</protein>
<accession>A0A518IL17</accession>
<reference evidence="2 3" key="1">
    <citation type="submission" date="2019-03" db="EMBL/GenBank/DDBJ databases">
        <title>Deep-cultivation of Planctomycetes and their phenomic and genomic characterization uncovers novel biology.</title>
        <authorList>
            <person name="Wiegand S."/>
            <person name="Jogler M."/>
            <person name="Boedeker C."/>
            <person name="Pinto D."/>
            <person name="Vollmers J."/>
            <person name="Rivas-Marin E."/>
            <person name="Kohn T."/>
            <person name="Peeters S.H."/>
            <person name="Heuer A."/>
            <person name="Rast P."/>
            <person name="Oberbeckmann S."/>
            <person name="Bunk B."/>
            <person name="Jeske O."/>
            <person name="Meyerdierks A."/>
            <person name="Storesund J.E."/>
            <person name="Kallscheuer N."/>
            <person name="Luecker S."/>
            <person name="Lage O.M."/>
            <person name="Pohl T."/>
            <person name="Merkel B.J."/>
            <person name="Hornburger P."/>
            <person name="Mueller R.-W."/>
            <person name="Bruemmer F."/>
            <person name="Labrenz M."/>
            <person name="Spormann A.M."/>
            <person name="Op den Camp H."/>
            <person name="Overmann J."/>
            <person name="Amann R."/>
            <person name="Jetten M.S.M."/>
            <person name="Mascher T."/>
            <person name="Medema M.H."/>
            <person name="Devos D.P."/>
            <person name="Kaster A.-K."/>
            <person name="Ovreas L."/>
            <person name="Rohde M."/>
            <person name="Galperin M.Y."/>
            <person name="Jogler C."/>
        </authorList>
    </citation>
    <scope>NUCLEOTIDE SEQUENCE [LARGE SCALE GENOMIC DNA]</scope>
    <source>
        <strain evidence="2 3">Enr17</strain>
    </source>
</reference>
<dbReference type="KEGG" id="gfm:Enr17x_58640"/>
<dbReference type="Proteomes" id="UP000318313">
    <property type="component" value="Chromosome"/>
</dbReference>
<evidence type="ECO:0000259" key="1">
    <source>
        <dbReference type="Pfam" id="PF21831"/>
    </source>
</evidence>
<name>A0A518IL17_9PLAN</name>
<dbReference type="InterPro" id="IPR054186">
    <property type="entry name" value="DUF6891"/>
</dbReference>